<evidence type="ECO:0000313" key="2">
    <source>
        <dbReference type="Proteomes" id="UP000499080"/>
    </source>
</evidence>
<name>A0A4Y1ZS27_ARAVE</name>
<dbReference type="EMBL" id="BGPR01077210">
    <property type="protein sequence ID" value="GBL64566.1"/>
    <property type="molecule type" value="Genomic_DNA"/>
</dbReference>
<keyword evidence="2" id="KW-1185">Reference proteome</keyword>
<feature type="non-terminal residue" evidence="1">
    <location>
        <position position="1"/>
    </location>
</feature>
<reference evidence="1 2" key="1">
    <citation type="journal article" date="2019" name="Sci. Rep.">
        <title>Orb-weaving spider Araneus ventricosus genome elucidates the spidroin gene catalogue.</title>
        <authorList>
            <person name="Kono N."/>
            <person name="Nakamura H."/>
            <person name="Ohtoshi R."/>
            <person name="Moran D.A.P."/>
            <person name="Shinohara A."/>
            <person name="Yoshida Y."/>
            <person name="Fujiwara M."/>
            <person name="Mori M."/>
            <person name="Tomita M."/>
            <person name="Arakawa K."/>
        </authorList>
    </citation>
    <scope>NUCLEOTIDE SEQUENCE [LARGE SCALE GENOMIC DNA]</scope>
</reference>
<gene>
    <name evidence="1" type="ORF">AVEN_172519_1</name>
</gene>
<dbReference type="AlphaFoldDB" id="A0A4Y1ZS27"/>
<accession>A0A4Y1ZS27</accession>
<dbReference type="Proteomes" id="UP000499080">
    <property type="component" value="Unassembled WGS sequence"/>
</dbReference>
<protein>
    <submittedName>
        <fullName evidence="1">Uncharacterized protein</fullName>
    </submittedName>
</protein>
<evidence type="ECO:0000313" key="1">
    <source>
        <dbReference type="EMBL" id="GBL64566.1"/>
    </source>
</evidence>
<sequence>GHSPSICSNPFGELLIRRFHFQDLKYGWSFTDQTGPTAPTGNTILKDMMPSCPEFKRLTPIQTPLPIL</sequence>
<comment type="caution">
    <text evidence="1">The sequence shown here is derived from an EMBL/GenBank/DDBJ whole genome shotgun (WGS) entry which is preliminary data.</text>
</comment>
<proteinExistence type="predicted"/>
<organism evidence="1 2">
    <name type="scientific">Araneus ventricosus</name>
    <name type="common">Orbweaver spider</name>
    <name type="synonym">Epeira ventricosa</name>
    <dbReference type="NCBI Taxonomy" id="182803"/>
    <lineage>
        <taxon>Eukaryota</taxon>
        <taxon>Metazoa</taxon>
        <taxon>Ecdysozoa</taxon>
        <taxon>Arthropoda</taxon>
        <taxon>Chelicerata</taxon>
        <taxon>Arachnida</taxon>
        <taxon>Araneae</taxon>
        <taxon>Araneomorphae</taxon>
        <taxon>Entelegynae</taxon>
        <taxon>Araneoidea</taxon>
        <taxon>Araneidae</taxon>
        <taxon>Araneus</taxon>
    </lineage>
</organism>